<comment type="caution">
    <text evidence="2">The sequence shown here is derived from an EMBL/GenBank/DDBJ whole genome shotgun (WGS) entry which is preliminary data.</text>
</comment>
<evidence type="ECO:0000256" key="1">
    <source>
        <dbReference type="SAM" id="MobiDB-lite"/>
    </source>
</evidence>
<dbReference type="RefSeq" id="WP_251803225.1">
    <property type="nucleotide sequence ID" value="NZ_JAMQOL010000060.1"/>
</dbReference>
<reference evidence="2 3" key="1">
    <citation type="submission" date="2022-06" db="EMBL/GenBank/DDBJ databases">
        <title>Actinoplanes abujensis sp. nov., isolated from Nigerian arid soil.</title>
        <authorList>
            <person name="Ding P."/>
        </authorList>
    </citation>
    <scope>NUCLEOTIDE SEQUENCE [LARGE SCALE GENOMIC DNA]</scope>
    <source>
        <strain evidence="3">TRM88002</strain>
    </source>
</reference>
<feature type="region of interest" description="Disordered" evidence="1">
    <location>
        <begin position="74"/>
        <end position="96"/>
    </location>
</feature>
<protein>
    <submittedName>
        <fullName evidence="2">Uncharacterized protein</fullName>
    </submittedName>
</protein>
<keyword evidence="3" id="KW-1185">Reference proteome</keyword>
<sequence>MSLSAQRVEERGRADTRLLSTVREDHQRALLTVRTLGALVEASLWSEAWDLVARIDPHRLSHNLRERLRELVDRHDPAQPMSPPLRAMLPRLGRLG</sequence>
<name>A0ABT0YBT4_9ACTN</name>
<dbReference type="EMBL" id="JAMQOL010000060">
    <property type="protein sequence ID" value="MCM4083526.1"/>
    <property type="molecule type" value="Genomic_DNA"/>
</dbReference>
<dbReference type="Proteomes" id="UP001523216">
    <property type="component" value="Unassembled WGS sequence"/>
</dbReference>
<organism evidence="2 3">
    <name type="scientific">Paractinoplanes hotanensis</name>
    <dbReference type="NCBI Taxonomy" id="2906497"/>
    <lineage>
        <taxon>Bacteria</taxon>
        <taxon>Bacillati</taxon>
        <taxon>Actinomycetota</taxon>
        <taxon>Actinomycetes</taxon>
        <taxon>Micromonosporales</taxon>
        <taxon>Micromonosporaceae</taxon>
        <taxon>Paractinoplanes</taxon>
    </lineage>
</organism>
<proteinExistence type="predicted"/>
<evidence type="ECO:0000313" key="3">
    <source>
        <dbReference type="Proteomes" id="UP001523216"/>
    </source>
</evidence>
<gene>
    <name evidence="2" type="ORF">LXN57_38865</name>
</gene>
<accession>A0ABT0YBT4</accession>
<evidence type="ECO:0000313" key="2">
    <source>
        <dbReference type="EMBL" id="MCM4083526.1"/>
    </source>
</evidence>